<proteinExistence type="predicted"/>
<reference evidence="2" key="1">
    <citation type="journal article" date="2022" name="IScience">
        <title>Evolution of zygomycete secretomes and the origins of terrestrial fungal ecologies.</title>
        <authorList>
            <person name="Chang Y."/>
            <person name="Wang Y."/>
            <person name="Mondo S."/>
            <person name="Ahrendt S."/>
            <person name="Andreopoulos W."/>
            <person name="Barry K."/>
            <person name="Beard J."/>
            <person name="Benny G.L."/>
            <person name="Blankenship S."/>
            <person name="Bonito G."/>
            <person name="Cuomo C."/>
            <person name="Desiro A."/>
            <person name="Gervers K.A."/>
            <person name="Hundley H."/>
            <person name="Kuo A."/>
            <person name="LaButti K."/>
            <person name="Lang B.F."/>
            <person name="Lipzen A."/>
            <person name="O'Donnell K."/>
            <person name="Pangilinan J."/>
            <person name="Reynolds N."/>
            <person name="Sandor L."/>
            <person name="Smith M.E."/>
            <person name="Tsang A."/>
            <person name="Grigoriev I.V."/>
            <person name="Stajich J.E."/>
            <person name="Spatafora J.W."/>
        </authorList>
    </citation>
    <scope>NUCLEOTIDE SEQUENCE</scope>
    <source>
        <strain evidence="2">RSA 2281</strain>
    </source>
</reference>
<gene>
    <name evidence="2" type="ORF">BDA99DRAFT_499355</name>
</gene>
<comment type="caution">
    <text evidence="2">The sequence shown here is derived from an EMBL/GenBank/DDBJ whole genome shotgun (WGS) entry which is preliminary data.</text>
</comment>
<reference evidence="2" key="2">
    <citation type="submission" date="2023-02" db="EMBL/GenBank/DDBJ databases">
        <authorList>
            <consortium name="DOE Joint Genome Institute"/>
            <person name="Mondo S.J."/>
            <person name="Chang Y."/>
            <person name="Wang Y."/>
            <person name="Ahrendt S."/>
            <person name="Andreopoulos W."/>
            <person name="Barry K."/>
            <person name="Beard J."/>
            <person name="Benny G.L."/>
            <person name="Blankenship S."/>
            <person name="Bonito G."/>
            <person name="Cuomo C."/>
            <person name="Desiro A."/>
            <person name="Gervers K.A."/>
            <person name="Hundley H."/>
            <person name="Kuo A."/>
            <person name="LaButti K."/>
            <person name="Lang B.F."/>
            <person name="Lipzen A."/>
            <person name="O'Donnell K."/>
            <person name="Pangilinan J."/>
            <person name="Reynolds N."/>
            <person name="Sandor L."/>
            <person name="Smith M.W."/>
            <person name="Tsang A."/>
            <person name="Grigoriev I.V."/>
            <person name="Stajich J.E."/>
            <person name="Spatafora J.W."/>
        </authorList>
    </citation>
    <scope>NUCLEOTIDE SEQUENCE</scope>
    <source>
        <strain evidence="2">RSA 2281</strain>
    </source>
</reference>
<organism evidence="2 3">
    <name type="scientific">Phascolomyces articulosus</name>
    <dbReference type="NCBI Taxonomy" id="60185"/>
    <lineage>
        <taxon>Eukaryota</taxon>
        <taxon>Fungi</taxon>
        <taxon>Fungi incertae sedis</taxon>
        <taxon>Mucoromycota</taxon>
        <taxon>Mucoromycotina</taxon>
        <taxon>Mucoromycetes</taxon>
        <taxon>Mucorales</taxon>
        <taxon>Lichtheimiaceae</taxon>
        <taxon>Phascolomyces</taxon>
    </lineage>
</organism>
<protein>
    <submittedName>
        <fullName evidence="2">Uncharacterized protein</fullName>
    </submittedName>
</protein>
<feature type="region of interest" description="Disordered" evidence="1">
    <location>
        <begin position="81"/>
        <end position="102"/>
    </location>
</feature>
<dbReference type="AlphaFoldDB" id="A0AAD5K7C9"/>
<dbReference type="EMBL" id="JAIXMP010000005">
    <property type="protein sequence ID" value="KAI9272832.1"/>
    <property type="molecule type" value="Genomic_DNA"/>
</dbReference>
<name>A0AAD5K7C9_9FUNG</name>
<keyword evidence="3" id="KW-1185">Reference proteome</keyword>
<feature type="compositionally biased region" description="Low complexity" evidence="1">
    <location>
        <begin position="86"/>
        <end position="102"/>
    </location>
</feature>
<evidence type="ECO:0000256" key="1">
    <source>
        <dbReference type="SAM" id="MobiDB-lite"/>
    </source>
</evidence>
<sequence length="461" mass="52620">MFILTIIEIEKYILERHNTGSNISFADFLIDKESFVVENTSSQKDYKKIWGKLFGMALDKHNLEGEKKRANWKSIVARINNKDEPNGSTASSSKSSSGTPLNSKEKEFVNKMYTTLKNPKWALATDKIVEDTMHTFVKDCQYEHSSHSLIFDIIDPCWETYFTPNEMEEIRKHHKPQLKSLPVELKEYLNKFAGVHELEKLINIHMQNRFHPSQADLYWVEQTIGDILGLYYYQYDVDNKTEADVVRRLWGFIEKCFDESKFYVISGEKVSTSSSNRINENRSIPGVTPITRKKTGTKVDILIKYLYDDFGAGEAGLSGGSVSTKYITEANLKLPKSLKDITWNLLKMKTKDAQHLCIPGFIISGTELTVKLMDVPTGNICRLYTLGPMPFPLVPDELYKRIVPLITLVWQCKTLLKETLNAIKSDDNIVIPTIDDPIPTSTIPSCIPTPKKRKLSDVNTD</sequence>
<evidence type="ECO:0000313" key="3">
    <source>
        <dbReference type="Proteomes" id="UP001209540"/>
    </source>
</evidence>
<evidence type="ECO:0000313" key="2">
    <source>
        <dbReference type="EMBL" id="KAI9272832.1"/>
    </source>
</evidence>
<dbReference type="Proteomes" id="UP001209540">
    <property type="component" value="Unassembled WGS sequence"/>
</dbReference>
<accession>A0AAD5K7C9</accession>